<dbReference type="AlphaFoldDB" id="A0A7X2HJH5"/>
<dbReference type="Pfam" id="PF01052">
    <property type="entry name" value="FliMN_C"/>
    <property type="match status" value="1"/>
</dbReference>
<dbReference type="Gene3D" id="2.30.330.10">
    <property type="entry name" value="SpoA-like"/>
    <property type="match status" value="1"/>
</dbReference>
<evidence type="ECO:0000313" key="2">
    <source>
        <dbReference type="EMBL" id="MRS97646.1"/>
    </source>
</evidence>
<accession>A0A7X2HJH5</accession>
<evidence type="ECO:0000313" key="3">
    <source>
        <dbReference type="Proteomes" id="UP000441032"/>
    </source>
</evidence>
<dbReference type="GO" id="GO:0071978">
    <property type="term" value="P:bacterial-type flagellum-dependent swarming motility"/>
    <property type="evidence" value="ECO:0007669"/>
    <property type="project" value="TreeGrafter"/>
</dbReference>
<protein>
    <recommendedName>
        <fullName evidence="1">Flagellar motor switch protein FliN-like C-terminal domain-containing protein</fullName>
    </recommendedName>
</protein>
<dbReference type="SUPFAM" id="SSF101801">
    <property type="entry name" value="Surface presentation of antigens (SPOA)"/>
    <property type="match status" value="1"/>
</dbReference>
<dbReference type="InterPro" id="IPR001543">
    <property type="entry name" value="FliN-like_C"/>
</dbReference>
<dbReference type="EMBL" id="WJYN01000001">
    <property type="protein sequence ID" value="MRS97646.1"/>
    <property type="molecule type" value="Genomic_DNA"/>
</dbReference>
<reference evidence="2 3" key="1">
    <citation type="submission" date="2019-11" db="EMBL/GenBank/DDBJ databases">
        <title>Phenotypic characterization of an OXA-22 and OXA-60 co-producing Ralstonia pickettii clinical strain.</title>
        <authorList>
            <person name="He F."/>
        </authorList>
    </citation>
    <scope>NUCLEOTIDE SEQUENCE [LARGE SCALE GENOMIC DNA]</scope>
    <source>
        <strain evidence="2 3">PSLESD1</strain>
    </source>
</reference>
<dbReference type="Proteomes" id="UP000441032">
    <property type="component" value="Unassembled WGS sequence"/>
</dbReference>
<gene>
    <name evidence="2" type="ORF">GJQ57_03155</name>
</gene>
<name>A0A7X2HJH5_RALPI</name>
<proteinExistence type="predicted"/>
<comment type="caution">
    <text evidence="2">The sequence shown here is derived from an EMBL/GenBank/DDBJ whole genome shotgun (WGS) entry which is preliminary data.</text>
</comment>
<evidence type="ECO:0000259" key="1">
    <source>
        <dbReference type="Pfam" id="PF01052"/>
    </source>
</evidence>
<dbReference type="PANTHER" id="PTHR30034:SF6">
    <property type="entry name" value="YOP PROTEINS TRANSLOCATION PROTEIN Q"/>
    <property type="match status" value="1"/>
</dbReference>
<sequence length="396" mass="42322">MKREMPVSVTDLAQAEGLLHLDSGVARAQSWAYVQAHGDVLLPPVQVGTERWRLRWTPLGADAATQADGPLPGWHALRFAVGKHEGWLLADVALATRLADDGVQPDVPHAIFCALAADALGNVSRTVETQLRQPVRWQPDVSMRPTTAWLMQHAVGFTVGTDDGATRGSGAIAMDDLAGWQRWQQALEEVAGAQAHRDAPANTANTAKRAPQWMERLAIGVRFSIGQTQLRASELRGVAKGDIIAIEKWTSRGAALECVGTVPGIPTLGIAAHALGKQIMVDAVRHTERDMPDERNPAKPVQAKGLPGAATASAPVASFDDIEVLTTFELAEQALPLHVLRNLAPGQVIELEQPLNHTTVQIRANGTLVGSGQLVAVGNRLAVRVSAFVHDTPDHA</sequence>
<organism evidence="2 3">
    <name type="scientific">Ralstonia pickettii</name>
    <name type="common">Burkholderia pickettii</name>
    <dbReference type="NCBI Taxonomy" id="329"/>
    <lineage>
        <taxon>Bacteria</taxon>
        <taxon>Pseudomonadati</taxon>
        <taxon>Pseudomonadota</taxon>
        <taxon>Betaproteobacteria</taxon>
        <taxon>Burkholderiales</taxon>
        <taxon>Burkholderiaceae</taxon>
        <taxon>Ralstonia</taxon>
    </lineage>
</organism>
<dbReference type="RefSeq" id="WP_154205691.1">
    <property type="nucleotide sequence ID" value="NZ_WJYN01000001.1"/>
</dbReference>
<dbReference type="InterPro" id="IPR036429">
    <property type="entry name" value="SpoA-like_sf"/>
</dbReference>
<feature type="domain" description="Flagellar motor switch protein FliN-like C-terminal" evidence="1">
    <location>
        <begin position="320"/>
        <end position="388"/>
    </location>
</feature>
<dbReference type="GO" id="GO:0050918">
    <property type="term" value="P:positive chemotaxis"/>
    <property type="evidence" value="ECO:0007669"/>
    <property type="project" value="TreeGrafter"/>
</dbReference>
<dbReference type="PANTHER" id="PTHR30034">
    <property type="entry name" value="FLAGELLAR MOTOR SWITCH PROTEIN FLIM"/>
    <property type="match status" value="1"/>
</dbReference>